<protein>
    <submittedName>
        <fullName evidence="1">Uncharacterized protein</fullName>
    </submittedName>
</protein>
<reference evidence="1 2" key="1">
    <citation type="submission" date="2017-10" db="EMBL/GenBank/DDBJ databases">
        <title>Draft genomes of the Enterococcus faecium isolated from human feces before and after Helicobacter pylori eradication therapy.</title>
        <authorList>
            <person name="Prianichniikov N.A."/>
            <person name="Glushchenko O.E."/>
            <person name="Malakhova M.V."/>
        </authorList>
    </citation>
    <scope>NUCLEOTIDE SEQUENCE [LARGE SCALE GENOMIC DNA]</scope>
    <source>
        <strain evidence="1 2">Hp_5-7</strain>
    </source>
</reference>
<dbReference type="RefSeq" id="WP_216360798.1">
    <property type="nucleotide sequence ID" value="NZ_PCGC01000510.1"/>
</dbReference>
<accession>A0A2G0E688</accession>
<sequence>FQVKLPCCTLQPVRYDMDVIGFDGKKNRLHLFDVESVEEGIVKDFLFLMPITFYPIEIQNHCLLYGGAFRIWVSMIVYSTYRCCRYF</sequence>
<proteinExistence type="predicted"/>
<comment type="caution">
    <text evidence="1">The sequence shown here is derived from an EMBL/GenBank/DDBJ whole genome shotgun (WGS) entry which is preliminary data.</text>
</comment>
<evidence type="ECO:0000313" key="2">
    <source>
        <dbReference type="Proteomes" id="UP000224303"/>
    </source>
</evidence>
<name>A0A2G0E688_ENTFC</name>
<dbReference type="AlphaFoldDB" id="A0A2G0E688"/>
<dbReference type="Proteomes" id="UP000224303">
    <property type="component" value="Unassembled WGS sequence"/>
</dbReference>
<organism evidence="1 2">
    <name type="scientific">Enterococcus faecium</name>
    <name type="common">Streptococcus faecium</name>
    <dbReference type="NCBI Taxonomy" id="1352"/>
    <lineage>
        <taxon>Bacteria</taxon>
        <taxon>Bacillati</taxon>
        <taxon>Bacillota</taxon>
        <taxon>Bacilli</taxon>
        <taxon>Lactobacillales</taxon>
        <taxon>Enterococcaceae</taxon>
        <taxon>Enterococcus</taxon>
    </lineage>
</organism>
<evidence type="ECO:0000313" key="1">
    <source>
        <dbReference type="EMBL" id="PHL19989.1"/>
    </source>
</evidence>
<feature type="non-terminal residue" evidence="1">
    <location>
        <position position="1"/>
    </location>
</feature>
<dbReference type="EMBL" id="PCGC01000510">
    <property type="protein sequence ID" value="PHL19989.1"/>
    <property type="molecule type" value="Genomic_DNA"/>
</dbReference>
<gene>
    <name evidence="1" type="ORF">CQR37_17090</name>
</gene>